<evidence type="ECO:0000256" key="1">
    <source>
        <dbReference type="SAM" id="MobiDB-lite"/>
    </source>
</evidence>
<accession>A0A132B9L1</accession>
<sequence length="358" mass="37162">MLTYFPGLLIAATWVASVEAQQPGQCYYPGRAWANDSRPCDPYAITTQCCPIGWTCFSNFACVVTDLTIVGSSFPLGTTIRGSCTNPLWNDGFCGGFCLDDPATPSSANNGSMVDCGGGNWCCASQAADGSCDCSTGNGTFTIPQGVAQTIISVSSLQSTNTAVATSTTGSVKTTSTDSSTLTTKTSSASKTTSSTGTSKTAATETAPTTSPTANSTAHHTPVTDTVRFKASISVGAVAVAAVLGFLVYCLCCRGRSYASRSGKFSGRPARDANPRPSSPAYTAVTEPYDFGAPPSTYTPYNESSAYNNPIPPRDPAPYSPSSPSPLRNPNLEDRPVTPEYSCLNHAPSMATLPYEGT</sequence>
<organism evidence="4 5">
    <name type="scientific">Mollisia scopiformis</name>
    <name type="common">Conifer needle endophyte fungus</name>
    <name type="synonym">Phialocephala scopiformis</name>
    <dbReference type="NCBI Taxonomy" id="149040"/>
    <lineage>
        <taxon>Eukaryota</taxon>
        <taxon>Fungi</taxon>
        <taxon>Dikarya</taxon>
        <taxon>Ascomycota</taxon>
        <taxon>Pezizomycotina</taxon>
        <taxon>Leotiomycetes</taxon>
        <taxon>Helotiales</taxon>
        <taxon>Mollisiaceae</taxon>
        <taxon>Mollisia</taxon>
    </lineage>
</organism>
<keyword evidence="2" id="KW-1133">Transmembrane helix</keyword>
<feature type="transmembrane region" description="Helical" evidence="2">
    <location>
        <begin position="231"/>
        <end position="252"/>
    </location>
</feature>
<dbReference type="OrthoDB" id="5215637at2759"/>
<feature type="compositionally biased region" description="Polar residues" evidence="1">
    <location>
        <begin position="296"/>
        <end position="308"/>
    </location>
</feature>
<feature type="compositionally biased region" description="Pro residues" evidence="1">
    <location>
        <begin position="310"/>
        <end position="324"/>
    </location>
</feature>
<feature type="chain" id="PRO_5007288023" evidence="3">
    <location>
        <begin position="21"/>
        <end position="358"/>
    </location>
</feature>
<evidence type="ECO:0000256" key="3">
    <source>
        <dbReference type="SAM" id="SignalP"/>
    </source>
</evidence>
<keyword evidence="2" id="KW-0472">Membrane</keyword>
<feature type="region of interest" description="Disordered" evidence="1">
    <location>
        <begin position="167"/>
        <end position="221"/>
    </location>
</feature>
<evidence type="ECO:0000313" key="5">
    <source>
        <dbReference type="Proteomes" id="UP000070700"/>
    </source>
</evidence>
<feature type="region of interest" description="Disordered" evidence="1">
    <location>
        <begin position="261"/>
        <end position="345"/>
    </location>
</feature>
<dbReference type="KEGG" id="psco:LY89DRAFT_690989"/>
<dbReference type="GeneID" id="28825930"/>
<evidence type="ECO:0000256" key="2">
    <source>
        <dbReference type="SAM" id="Phobius"/>
    </source>
</evidence>
<gene>
    <name evidence="4" type="ORF">LY89DRAFT_690989</name>
</gene>
<keyword evidence="5" id="KW-1185">Reference proteome</keyword>
<evidence type="ECO:0000313" key="4">
    <source>
        <dbReference type="EMBL" id="KUJ08554.1"/>
    </source>
</evidence>
<dbReference type="EMBL" id="KQ947435">
    <property type="protein sequence ID" value="KUJ08554.1"/>
    <property type="molecule type" value="Genomic_DNA"/>
</dbReference>
<protein>
    <submittedName>
        <fullName evidence="4">Uncharacterized protein</fullName>
    </submittedName>
</protein>
<dbReference type="Proteomes" id="UP000070700">
    <property type="component" value="Unassembled WGS sequence"/>
</dbReference>
<proteinExistence type="predicted"/>
<dbReference type="InParanoid" id="A0A132B9L1"/>
<name>A0A132B9L1_MOLSC</name>
<dbReference type="AlphaFoldDB" id="A0A132B9L1"/>
<keyword evidence="2" id="KW-0812">Transmembrane</keyword>
<keyword evidence="3" id="KW-0732">Signal</keyword>
<dbReference type="RefSeq" id="XP_018062909.1">
    <property type="nucleotide sequence ID" value="XM_018216204.1"/>
</dbReference>
<feature type="signal peptide" evidence="3">
    <location>
        <begin position="1"/>
        <end position="20"/>
    </location>
</feature>
<reference evidence="4 5" key="1">
    <citation type="submission" date="2015-10" db="EMBL/GenBank/DDBJ databases">
        <title>Full genome of DAOMC 229536 Phialocephala scopiformis, a fungal endophyte of spruce producing the potent anti-insectan compound rugulosin.</title>
        <authorList>
            <consortium name="DOE Joint Genome Institute"/>
            <person name="Walker A.K."/>
            <person name="Frasz S.L."/>
            <person name="Seifert K.A."/>
            <person name="Miller J.D."/>
            <person name="Mondo S.J."/>
            <person name="Labutti K."/>
            <person name="Lipzen A."/>
            <person name="Dockter R."/>
            <person name="Kennedy M."/>
            <person name="Grigoriev I.V."/>
            <person name="Spatafora J.W."/>
        </authorList>
    </citation>
    <scope>NUCLEOTIDE SEQUENCE [LARGE SCALE GENOMIC DNA]</scope>
    <source>
        <strain evidence="4 5">CBS 120377</strain>
    </source>
</reference>